<organism evidence="2 3">
    <name type="scientific">Litchfieldella qijiaojingensis</name>
    <dbReference type="NCBI Taxonomy" id="980347"/>
    <lineage>
        <taxon>Bacteria</taxon>
        <taxon>Pseudomonadati</taxon>
        <taxon>Pseudomonadota</taxon>
        <taxon>Gammaproteobacteria</taxon>
        <taxon>Oceanospirillales</taxon>
        <taxon>Halomonadaceae</taxon>
        <taxon>Litchfieldella</taxon>
    </lineage>
</organism>
<feature type="region of interest" description="Disordered" evidence="1">
    <location>
        <begin position="39"/>
        <end position="63"/>
    </location>
</feature>
<protein>
    <submittedName>
        <fullName evidence="2">Uncharacterized protein</fullName>
    </submittedName>
</protein>
<keyword evidence="3" id="KW-1185">Reference proteome</keyword>
<comment type="caution">
    <text evidence="2">The sequence shown here is derived from an EMBL/GenBank/DDBJ whole genome shotgun (WGS) entry which is preliminary data.</text>
</comment>
<dbReference type="EMBL" id="BMXS01000001">
    <property type="protein sequence ID" value="GGX80267.1"/>
    <property type="molecule type" value="Genomic_DNA"/>
</dbReference>
<sequence length="63" mass="6724">MKNNSQAQVDCLVRREYSAPQLKFWGTVSDITQVGLTNPGGDVWPGKADHDPGSITHSNAGGN</sequence>
<evidence type="ECO:0000256" key="1">
    <source>
        <dbReference type="SAM" id="MobiDB-lite"/>
    </source>
</evidence>
<evidence type="ECO:0000313" key="2">
    <source>
        <dbReference type="EMBL" id="GGX80267.1"/>
    </source>
</evidence>
<gene>
    <name evidence="2" type="ORF">GCM10007160_04710</name>
</gene>
<name>A0ABQ2YE92_9GAMM</name>
<accession>A0ABQ2YE92</accession>
<reference evidence="3" key="1">
    <citation type="journal article" date="2019" name="Int. J. Syst. Evol. Microbiol.">
        <title>The Global Catalogue of Microorganisms (GCM) 10K type strain sequencing project: providing services to taxonomists for standard genome sequencing and annotation.</title>
        <authorList>
            <consortium name="The Broad Institute Genomics Platform"/>
            <consortium name="The Broad Institute Genome Sequencing Center for Infectious Disease"/>
            <person name="Wu L."/>
            <person name="Ma J."/>
        </authorList>
    </citation>
    <scope>NUCLEOTIDE SEQUENCE [LARGE SCALE GENOMIC DNA]</scope>
    <source>
        <strain evidence="3">KCTC 22228</strain>
    </source>
</reference>
<dbReference type="Proteomes" id="UP000653056">
    <property type="component" value="Unassembled WGS sequence"/>
</dbReference>
<evidence type="ECO:0000313" key="3">
    <source>
        <dbReference type="Proteomes" id="UP000653056"/>
    </source>
</evidence>
<proteinExistence type="predicted"/>